<feature type="transmembrane region" description="Helical" evidence="6">
    <location>
        <begin position="124"/>
        <end position="146"/>
    </location>
</feature>
<evidence type="ECO:0000256" key="3">
    <source>
        <dbReference type="ARBA" id="ARBA00022989"/>
    </source>
</evidence>
<evidence type="ECO:0000256" key="6">
    <source>
        <dbReference type="SAM" id="Phobius"/>
    </source>
</evidence>
<evidence type="ECO:0000313" key="7">
    <source>
        <dbReference type="EMBL" id="CUS08916.1"/>
    </source>
</evidence>
<gene>
    <name evidence="7" type="ORF">GSTUAT00006975001</name>
</gene>
<dbReference type="PANTHER" id="PTHR11040">
    <property type="entry name" value="ZINC/IRON TRANSPORTER"/>
    <property type="match status" value="1"/>
</dbReference>
<comment type="subcellular location">
    <subcellularLocation>
        <location evidence="1">Membrane</location>
        <topology evidence="1">Multi-pass membrane protein</topology>
    </subcellularLocation>
</comment>
<evidence type="ECO:0000256" key="5">
    <source>
        <dbReference type="SAM" id="MobiDB-lite"/>
    </source>
</evidence>
<feature type="compositionally biased region" description="Basic and acidic residues" evidence="5">
    <location>
        <begin position="234"/>
        <end position="244"/>
    </location>
</feature>
<evidence type="ECO:0000256" key="4">
    <source>
        <dbReference type="ARBA" id="ARBA00023136"/>
    </source>
</evidence>
<dbReference type="Proteomes" id="UP001412239">
    <property type="component" value="Unassembled WGS sequence"/>
</dbReference>
<dbReference type="Pfam" id="PF02535">
    <property type="entry name" value="Zip"/>
    <property type="match status" value="1"/>
</dbReference>
<feature type="transmembrane region" description="Helical" evidence="6">
    <location>
        <begin position="83"/>
        <end position="104"/>
    </location>
</feature>
<keyword evidence="8" id="KW-1185">Reference proteome</keyword>
<reference evidence="7" key="1">
    <citation type="submission" date="2015-10" db="EMBL/GenBank/DDBJ databases">
        <authorList>
            <person name="Regsiter A."/>
            <person name="william w."/>
        </authorList>
    </citation>
    <scope>NUCLEOTIDE SEQUENCE</scope>
    <source>
        <strain evidence="7">Montdore</strain>
    </source>
</reference>
<organism evidence="7 8">
    <name type="scientific">Tuber aestivum</name>
    <name type="common">summer truffle</name>
    <dbReference type="NCBI Taxonomy" id="59557"/>
    <lineage>
        <taxon>Eukaryota</taxon>
        <taxon>Fungi</taxon>
        <taxon>Dikarya</taxon>
        <taxon>Ascomycota</taxon>
        <taxon>Pezizomycotina</taxon>
        <taxon>Pezizomycetes</taxon>
        <taxon>Pezizales</taxon>
        <taxon>Tuberaceae</taxon>
        <taxon>Tuber</taxon>
    </lineage>
</organism>
<dbReference type="InterPro" id="IPR003689">
    <property type="entry name" value="ZIP"/>
</dbReference>
<dbReference type="AlphaFoldDB" id="A0A292PN18"/>
<feature type="compositionally biased region" description="Polar residues" evidence="5">
    <location>
        <begin position="248"/>
        <end position="257"/>
    </location>
</feature>
<evidence type="ECO:0000256" key="2">
    <source>
        <dbReference type="ARBA" id="ARBA00022692"/>
    </source>
</evidence>
<feature type="region of interest" description="Disordered" evidence="5">
    <location>
        <begin position="174"/>
        <end position="205"/>
    </location>
</feature>
<keyword evidence="4 6" id="KW-0472">Membrane</keyword>
<feature type="region of interest" description="Disordered" evidence="5">
    <location>
        <begin position="1"/>
        <end position="22"/>
    </location>
</feature>
<evidence type="ECO:0000313" key="8">
    <source>
        <dbReference type="Proteomes" id="UP001412239"/>
    </source>
</evidence>
<name>A0A292PN18_9PEZI</name>
<feature type="transmembrane region" description="Helical" evidence="6">
    <location>
        <begin position="47"/>
        <end position="71"/>
    </location>
</feature>
<evidence type="ECO:0000256" key="1">
    <source>
        <dbReference type="ARBA" id="ARBA00004141"/>
    </source>
</evidence>
<keyword evidence="2 6" id="KW-0812">Transmembrane</keyword>
<dbReference type="EMBL" id="LN891106">
    <property type="protein sequence ID" value="CUS08916.1"/>
    <property type="molecule type" value="Genomic_DNA"/>
</dbReference>
<dbReference type="GO" id="GO:0005886">
    <property type="term" value="C:plasma membrane"/>
    <property type="evidence" value="ECO:0007669"/>
    <property type="project" value="TreeGrafter"/>
</dbReference>
<feature type="region of interest" description="Disordered" evidence="5">
    <location>
        <begin position="234"/>
        <end position="257"/>
    </location>
</feature>
<keyword evidence="3 6" id="KW-1133">Transmembrane helix</keyword>
<accession>A0A292PN18</accession>
<proteinExistence type="predicted"/>
<protein>
    <recommendedName>
        <fullName evidence="9">Zinc/iron permease</fullName>
    </recommendedName>
</protein>
<evidence type="ECO:0008006" key="9">
    <source>
        <dbReference type="Google" id="ProtNLM"/>
    </source>
</evidence>
<feature type="compositionally biased region" description="Gly residues" evidence="5">
    <location>
        <begin position="195"/>
        <end position="205"/>
    </location>
</feature>
<feature type="transmembrane region" description="Helical" evidence="6">
    <location>
        <begin position="410"/>
        <end position="431"/>
    </location>
</feature>
<dbReference type="PANTHER" id="PTHR11040:SF55">
    <property type="entry name" value="MEMBRANE ZINC ION TRANSPORTER, PUTATIVE (AFU_ORTHOLOGUE AFUA_6G00470)-RELATED"/>
    <property type="match status" value="1"/>
</dbReference>
<dbReference type="GO" id="GO:0005385">
    <property type="term" value="F:zinc ion transmembrane transporter activity"/>
    <property type="evidence" value="ECO:0007669"/>
    <property type="project" value="TreeGrafter"/>
</dbReference>
<feature type="transmembrane region" description="Helical" evidence="6">
    <location>
        <begin position="452"/>
        <end position="472"/>
    </location>
</feature>
<sequence>MNCPTRDPEPTGNPLFNQNPPELDKTLTTRSSLVCGGGSLSDDEYNLGLHIMALFLVLAQSSFACAFPLIAKKFPRLRIPPSFLFGARHFGTGVLIATAFVHLLPTAFISLTDPCLPGFWNDKYPAMAGAIAMMAVFFVTIVEMVFTRGLCKGNCSDTDKRDARLEAGNTCCDSQDANEEYGGTDGAGRKRSDGGRLGGEGMGGKGGLGGMGFGMAGKRRSRSHSFGQRLQKYEEMEEKGRQKEVSPTAKNNDSSLTVVGTPGAGDAILEMTNTYESQEESVIEYESPGRVAVDAFKTLPGATQLTPEQVHKKALLQCVLLEMGILFHSVFIGMALSVTGGPGFVILLIAIIFHQTFEGLALGSRIAVLNWKSGALQPWLMAVAYGLTTPAGQAIGLATHTLYSPSSQTGLLMVGIMNAISSGLLVFAGLVELLAEDFLSDESWRVLTGRKRIIACIYVMAGAFGMAFVGAFA</sequence>